<dbReference type="Proteomes" id="UP000826234">
    <property type="component" value="Unassembled WGS sequence"/>
</dbReference>
<keyword evidence="1" id="KW-0175">Coiled coil</keyword>
<evidence type="ECO:0000256" key="1">
    <source>
        <dbReference type="SAM" id="Coils"/>
    </source>
</evidence>
<gene>
    <name evidence="2" type="ORF">JD844_010063</name>
</gene>
<feature type="coiled-coil region" evidence="1">
    <location>
        <begin position="60"/>
        <end position="104"/>
    </location>
</feature>
<evidence type="ECO:0000313" key="2">
    <source>
        <dbReference type="EMBL" id="KAH0628663.1"/>
    </source>
</evidence>
<accession>A0ABQ7TGA3</accession>
<comment type="caution">
    <text evidence="2">The sequence shown here is derived from an EMBL/GenBank/DDBJ whole genome shotgun (WGS) entry which is preliminary data.</text>
</comment>
<reference evidence="2 3" key="1">
    <citation type="journal article" date="2022" name="Gigascience">
        <title>A chromosome-level genome assembly and annotation of the desert horned lizard, Phrynosoma platyrhinos, provides insight into chromosomal rearrangements among reptiles.</title>
        <authorList>
            <person name="Koochekian N."/>
            <person name="Ascanio A."/>
            <person name="Farleigh K."/>
            <person name="Card D.C."/>
            <person name="Schield D.R."/>
            <person name="Castoe T.A."/>
            <person name="Jezkova T."/>
        </authorList>
    </citation>
    <scope>NUCLEOTIDE SEQUENCE [LARGE SCALE GENOMIC DNA]</scope>
    <source>
        <strain evidence="2">NK-2021</strain>
    </source>
</reference>
<sequence>MLEMAEEVTYADLKFITLEKNKNEEFQQSKNKGLVSDVAAAASVDKLIVTLLWFEAMQASQRVSSQNENLTLQKEMLENLLTKLDVLQAQNLNLSETVQQLSNHRGNQEWNLGSSYLNQPSPIILTGLVYYAAELVDLGYGRTTVPSLLTCKFNIPDAGSSNYPICVSIQGGNLIASDCLGYRFCICEKMANPAKPGHK</sequence>
<evidence type="ECO:0000313" key="3">
    <source>
        <dbReference type="Proteomes" id="UP000826234"/>
    </source>
</evidence>
<dbReference type="EMBL" id="JAIPUX010000439">
    <property type="protein sequence ID" value="KAH0628663.1"/>
    <property type="molecule type" value="Genomic_DNA"/>
</dbReference>
<keyword evidence="3" id="KW-1185">Reference proteome</keyword>
<organism evidence="2 3">
    <name type="scientific">Phrynosoma platyrhinos</name>
    <name type="common">Desert horned lizard</name>
    <dbReference type="NCBI Taxonomy" id="52577"/>
    <lineage>
        <taxon>Eukaryota</taxon>
        <taxon>Metazoa</taxon>
        <taxon>Chordata</taxon>
        <taxon>Craniata</taxon>
        <taxon>Vertebrata</taxon>
        <taxon>Euteleostomi</taxon>
        <taxon>Lepidosauria</taxon>
        <taxon>Squamata</taxon>
        <taxon>Bifurcata</taxon>
        <taxon>Unidentata</taxon>
        <taxon>Episquamata</taxon>
        <taxon>Toxicofera</taxon>
        <taxon>Iguania</taxon>
        <taxon>Phrynosomatidae</taxon>
        <taxon>Phrynosomatinae</taxon>
        <taxon>Phrynosoma</taxon>
    </lineage>
</organism>
<protein>
    <submittedName>
        <fullName evidence="2">Uncharacterized protein</fullName>
    </submittedName>
</protein>
<proteinExistence type="predicted"/>
<name>A0ABQ7TGA3_PHRPL</name>